<protein>
    <submittedName>
        <fullName evidence="5">GRF-interacting factor 1</fullName>
    </submittedName>
</protein>
<name>A0A9E7L6E9_9LILI</name>
<accession>A0A9E7L6E9</accession>
<evidence type="ECO:0000256" key="1">
    <source>
        <dbReference type="ARBA" id="ARBA00007945"/>
    </source>
</evidence>
<proteinExistence type="inferred from homology"/>
<feature type="compositionally biased region" description="Polar residues" evidence="2">
    <location>
        <begin position="221"/>
        <end position="232"/>
    </location>
</feature>
<dbReference type="Proteomes" id="UP001055439">
    <property type="component" value="Chromosome 9"/>
</dbReference>
<keyword evidence="3" id="KW-0472">Membrane</keyword>
<evidence type="ECO:0000313" key="5">
    <source>
        <dbReference type="EMBL" id="URE45997.1"/>
    </source>
</evidence>
<evidence type="ECO:0000256" key="3">
    <source>
        <dbReference type="SAM" id="Phobius"/>
    </source>
</evidence>
<dbReference type="EMBL" id="CP097511">
    <property type="protein sequence ID" value="URE45997.1"/>
    <property type="molecule type" value="Genomic_DNA"/>
</dbReference>
<evidence type="ECO:0000256" key="2">
    <source>
        <dbReference type="SAM" id="MobiDB-lite"/>
    </source>
</evidence>
<keyword evidence="3" id="KW-0812">Transmembrane</keyword>
<comment type="similarity">
    <text evidence="1">Belongs to the SS18 family.</text>
</comment>
<dbReference type="Pfam" id="PF05030">
    <property type="entry name" value="SSXT"/>
    <property type="match status" value="1"/>
</dbReference>
<evidence type="ECO:0000313" key="6">
    <source>
        <dbReference type="Proteomes" id="UP001055439"/>
    </source>
</evidence>
<feature type="transmembrane region" description="Helical" evidence="3">
    <location>
        <begin position="49"/>
        <end position="74"/>
    </location>
</feature>
<keyword evidence="6" id="KW-1185">Reference proteome</keyword>
<gene>
    <name evidence="5" type="ORF">MUK42_14447</name>
</gene>
<evidence type="ECO:0000259" key="4">
    <source>
        <dbReference type="Pfam" id="PF05030"/>
    </source>
</evidence>
<feature type="region of interest" description="Disordered" evidence="2">
    <location>
        <begin position="177"/>
        <end position="247"/>
    </location>
</feature>
<dbReference type="AlphaFoldDB" id="A0A9E7L6E9"/>
<reference evidence="5" key="1">
    <citation type="submission" date="2022-05" db="EMBL/GenBank/DDBJ databases">
        <title>The Musa troglodytarum L. genome provides insights into the mechanism of non-climacteric behaviour and enrichment of carotenoids.</title>
        <authorList>
            <person name="Wang J."/>
        </authorList>
    </citation>
    <scope>NUCLEOTIDE SEQUENCE</scope>
    <source>
        <tissue evidence="5">Leaf</tissue>
    </source>
</reference>
<feature type="domain" description="SS18 N-terminal" evidence="4">
    <location>
        <begin position="69"/>
        <end position="109"/>
    </location>
</feature>
<sequence>MQQHLMQMQPMMAAYASPNQVTTDIIQQVLLPSPSSSSSTKPSLSPVPWFIYLLAPLPWFLSIAVVNLLILAILDNQNAGKADECAENQAKLQRNLMYLAAIADSQQQVPTIAQFPPSTVMQSAPRHVQYQQAQQMTPQSLLAARSSMLYAQSPISALQQQQQAALHTQLGVSPGGNSGFSMLHGEASVGGNGPPAAGVFSDFSRSSSAKQETGIALTTEGRGSNSGRQNGDGTEPLYLKGSEEEAN</sequence>
<dbReference type="OrthoDB" id="10265171at2759"/>
<keyword evidence="3" id="KW-1133">Transmembrane helix</keyword>
<organism evidence="5 6">
    <name type="scientific">Musa troglodytarum</name>
    <name type="common">fe'i banana</name>
    <dbReference type="NCBI Taxonomy" id="320322"/>
    <lineage>
        <taxon>Eukaryota</taxon>
        <taxon>Viridiplantae</taxon>
        <taxon>Streptophyta</taxon>
        <taxon>Embryophyta</taxon>
        <taxon>Tracheophyta</taxon>
        <taxon>Spermatophyta</taxon>
        <taxon>Magnoliopsida</taxon>
        <taxon>Liliopsida</taxon>
        <taxon>Zingiberales</taxon>
        <taxon>Musaceae</taxon>
        <taxon>Musa</taxon>
    </lineage>
</organism>
<dbReference type="InterPro" id="IPR007726">
    <property type="entry name" value="SS18_N"/>
</dbReference>